<dbReference type="AlphaFoldDB" id="A0A1H3EUT7"/>
<evidence type="ECO:0000259" key="12">
    <source>
        <dbReference type="Pfam" id="PF23539"/>
    </source>
</evidence>
<reference evidence="13 14" key="1">
    <citation type="submission" date="2016-10" db="EMBL/GenBank/DDBJ databases">
        <authorList>
            <person name="de Groot N.N."/>
        </authorList>
    </citation>
    <scope>NUCLEOTIDE SEQUENCE [LARGE SCALE GENOMIC DNA]</scope>
    <source>
        <strain evidence="13 14">CPCC 202699</strain>
    </source>
</reference>
<dbReference type="CDD" id="cd16917">
    <property type="entry name" value="HATPase_UhpB-NarQ-NarX-like"/>
    <property type="match status" value="1"/>
</dbReference>
<keyword evidence="9" id="KW-0812">Transmembrane</keyword>
<gene>
    <name evidence="13" type="ORF">SAMN05421504_103961</name>
</gene>
<dbReference type="InterPro" id="IPR003594">
    <property type="entry name" value="HATPase_dom"/>
</dbReference>
<name>A0A1H3EUT7_9PSEU</name>
<dbReference type="RefSeq" id="WP_245757373.1">
    <property type="nucleotide sequence ID" value="NZ_FNON01000003.1"/>
</dbReference>
<dbReference type="InterPro" id="IPR036890">
    <property type="entry name" value="HATPase_C_sf"/>
</dbReference>
<dbReference type="Pfam" id="PF23539">
    <property type="entry name" value="DUF7134"/>
    <property type="match status" value="1"/>
</dbReference>
<sequence>MSAYLAWLRHLPRSRPFLIDILLAAGSTVFLFLGVAPSGEVWAYVLAALSGVPVVLRRRFPLTVMIVVGVAMGLYYALGYRAMLGQPGGLIALYTVVLSYPLGQALVIALASLAIYEAGIVIGDSPSIGGDTLLGLLQTMATIVVARSAKLRTRRISEIAEHAHQLERQAQLEAERAVVEERIRIARELHDVVSHHLSVIAVQANLASYVFDSAPETTRDALSTITSTSTEALDELRRLLLVLRPPRKEPGDGVLRPQPGLADLPSLAARVREAGVPVRLRISGTPRTLPPGPQLCAYRVAQEALTNVIKHAGEAEAELTLAYHDDNLVLRVTDTGVVTVPARNPAGHGLIGMRERAGMYGGVLEIGTGSGKGFEIALTLPYPKTGRRPS</sequence>
<proteinExistence type="predicted"/>
<dbReference type="Gene3D" id="1.20.5.1930">
    <property type="match status" value="1"/>
</dbReference>
<comment type="catalytic activity">
    <reaction evidence="1">
        <text>ATP + protein L-histidine = ADP + protein N-phospho-L-histidine.</text>
        <dbReference type="EC" id="2.7.13.3"/>
    </reaction>
</comment>
<dbReference type="Proteomes" id="UP000199515">
    <property type="component" value="Unassembled WGS sequence"/>
</dbReference>
<dbReference type="Pfam" id="PF02518">
    <property type="entry name" value="HATPase_c"/>
    <property type="match status" value="1"/>
</dbReference>
<evidence type="ECO:0000256" key="8">
    <source>
        <dbReference type="ARBA" id="ARBA00023012"/>
    </source>
</evidence>
<evidence type="ECO:0000256" key="9">
    <source>
        <dbReference type="SAM" id="Phobius"/>
    </source>
</evidence>
<feature type="transmembrane region" description="Helical" evidence="9">
    <location>
        <begin position="90"/>
        <end position="116"/>
    </location>
</feature>
<dbReference type="InterPro" id="IPR050482">
    <property type="entry name" value="Sensor_HK_TwoCompSys"/>
</dbReference>
<dbReference type="Gene3D" id="3.30.565.10">
    <property type="entry name" value="Histidine kinase-like ATPase, C-terminal domain"/>
    <property type="match status" value="1"/>
</dbReference>
<dbReference type="EC" id="2.7.13.3" evidence="2"/>
<keyword evidence="7" id="KW-0067">ATP-binding</keyword>
<evidence type="ECO:0000259" key="11">
    <source>
        <dbReference type="Pfam" id="PF07730"/>
    </source>
</evidence>
<feature type="transmembrane region" description="Helical" evidence="9">
    <location>
        <begin position="21"/>
        <end position="47"/>
    </location>
</feature>
<keyword evidence="3" id="KW-0597">Phosphoprotein</keyword>
<feature type="domain" description="Signal transduction histidine kinase subgroup 3 dimerisation and phosphoacceptor" evidence="11">
    <location>
        <begin position="181"/>
        <end position="246"/>
    </location>
</feature>
<dbReference type="STRING" id="589385.SAMN05421504_103961"/>
<keyword evidence="6 13" id="KW-0418">Kinase</keyword>
<keyword evidence="4" id="KW-0808">Transferase</keyword>
<dbReference type="Pfam" id="PF07730">
    <property type="entry name" value="HisKA_3"/>
    <property type="match status" value="1"/>
</dbReference>
<dbReference type="PANTHER" id="PTHR24421">
    <property type="entry name" value="NITRATE/NITRITE SENSOR PROTEIN NARX-RELATED"/>
    <property type="match status" value="1"/>
</dbReference>
<dbReference type="SUPFAM" id="SSF55874">
    <property type="entry name" value="ATPase domain of HSP90 chaperone/DNA topoisomerase II/histidine kinase"/>
    <property type="match status" value="1"/>
</dbReference>
<evidence type="ECO:0000256" key="4">
    <source>
        <dbReference type="ARBA" id="ARBA00022679"/>
    </source>
</evidence>
<accession>A0A1H3EUT7</accession>
<evidence type="ECO:0000256" key="5">
    <source>
        <dbReference type="ARBA" id="ARBA00022741"/>
    </source>
</evidence>
<evidence type="ECO:0000313" key="13">
    <source>
        <dbReference type="EMBL" id="SDX81699.1"/>
    </source>
</evidence>
<keyword evidence="9" id="KW-1133">Transmembrane helix</keyword>
<feature type="transmembrane region" description="Helical" evidence="9">
    <location>
        <begin position="59"/>
        <end position="78"/>
    </location>
</feature>
<organism evidence="13 14">
    <name type="scientific">Amycolatopsis xylanica</name>
    <dbReference type="NCBI Taxonomy" id="589385"/>
    <lineage>
        <taxon>Bacteria</taxon>
        <taxon>Bacillati</taxon>
        <taxon>Actinomycetota</taxon>
        <taxon>Actinomycetes</taxon>
        <taxon>Pseudonocardiales</taxon>
        <taxon>Pseudonocardiaceae</taxon>
        <taxon>Amycolatopsis</taxon>
    </lineage>
</organism>
<evidence type="ECO:0000256" key="2">
    <source>
        <dbReference type="ARBA" id="ARBA00012438"/>
    </source>
</evidence>
<keyword evidence="9" id="KW-0472">Membrane</keyword>
<keyword evidence="5" id="KW-0547">Nucleotide-binding</keyword>
<protein>
    <recommendedName>
        <fullName evidence="2">histidine kinase</fullName>
        <ecNumber evidence="2">2.7.13.3</ecNumber>
    </recommendedName>
</protein>
<dbReference type="GO" id="GO:0016020">
    <property type="term" value="C:membrane"/>
    <property type="evidence" value="ECO:0007669"/>
    <property type="project" value="InterPro"/>
</dbReference>
<dbReference type="GO" id="GO:0000155">
    <property type="term" value="F:phosphorelay sensor kinase activity"/>
    <property type="evidence" value="ECO:0007669"/>
    <property type="project" value="InterPro"/>
</dbReference>
<feature type="domain" description="DUF7134" evidence="12">
    <location>
        <begin position="11"/>
        <end position="147"/>
    </location>
</feature>
<evidence type="ECO:0000256" key="3">
    <source>
        <dbReference type="ARBA" id="ARBA00022553"/>
    </source>
</evidence>
<dbReference type="GO" id="GO:0046983">
    <property type="term" value="F:protein dimerization activity"/>
    <property type="evidence" value="ECO:0007669"/>
    <property type="project" value="InterPro"/>
</dbReference>
<dbReference type="PANTHER" id="PTHR24421:SF10">
    <property type="entry name" value="NITRATE_NITRITE SENSOR PROTEIN NARQ"/>
    <property type="match status" value="1"/>
</dbReference>
<evidence type="ECO:0000256" key="6">
    <source>
        <dbReference type="ARBA" id="ARBA00022777"/>
    </source>
</evidence>
<evidence type="ECO:0000259" key="10">
    <source>
        <dbReference type="Pfam" id="PF02518"/>
    </source>
</evidence>
<keyword evidence="8" id="KW-0902">Two-component regulatory system</keyword>
<dbReference type="GO" id="GO:0005524">
    <property type="term" value="F:ATP binding"/>
    <property type="evidence" value="ECO:0007669"/>
    <property type="project" value="UniProtKB-KW"/>
</dbReference>
<evidence type="ECO:0000313" key="14">
    <source>
        <dbReference type="Proteomes" id="UP000199515"/>
    </source>
</evidence>
<evidence type="ECO:0000256" key="1">
    <source>
        <dbReference type="ARBA" id="ARBA00000085"/>
    </source>
</evidence>
<dbReference type="InterPro" id="IPR055558">
    <property type="entry name" value="DUF7134"/>
</dbReference>
<evidence type="ECO:0000256" key="7">
    <source>
        <dbReference type="ARBA" id="ARBA00022840"/>
    </source>
</evidence>
<dbReference type="EMBL" id="FNON01000003">
    <property type="protein sequence ID" value="SDX81699.1"/>
    <property type="molecule type" value="Genomic_DNA"/>
</dbReference>
<dbReference type="InterPro" id="IPR011712">
    <property type="entry name" value="Sig_transdc_His_kin_sub3_dim/P"/>
</dbReference>
<keyword evidence="14" id="KW-1185">Reference proteome</keyword>
<feature type="domain" description="Histidine kinase/HSP90-like ATPase" evidence="10">
    <location>
        <begin position="297"/>
        <end position="383"/>
    </location>
</feature>